<dbReference type="Gene3D" id="1.25.40.20">
    <property type="entry name" value="Ankyrin repeat-containing domain"/>
    <property type="match status" value="1"/>
</dbReference>
<evidence type="ECO:0000313" key="4">
    <source>
        <dbReference type="Proteomes" id="UP001415857"/>
    </source>
</evidence>
<organism evidence="3 4">
    <name type="scientific">Liquidambar formosana</name>
    <name type="common">Formosan gum</name>
    <dbReference type="NCBI Taxonomy" id="63359"/>
    <lineage>
        <taxon>Eukaryota</taxon>
        <taxon>Viridiplantae</taxon>
        <taxon>Streptophyta</taxon>
        <taxon>Embryophyta</taxon>
        <taxon>Tracheophyta</taxon>
        <taxon>Spermatophyta</taxon>
        <taxon>Magnoliopsida</taxon>
        <taxon>eudicotyledons</taxon>
        <taxon>Gunneridae</taxon>
        <taxon>Pentapetalae</taxon>
        <taxon>Saxifragales</taxon>
        <taxon>Altingiaceae</taxon>
        <taxon>Liquidambar</taxon>
    </lineage>
</organism>
<feature type="coiled-coil region" evidence="2">
    <location>
        <begin position="54"/>
        <end position="86"/>
    </location>
</feature>
<proteinExistence type="predicted"/>
<keyword evidence="2" id="KW-0175">Coiled coil</keyword>
<comment type="caution">
    <text evidence="3">The sequence shown here is derived from an EMBL/GenBank/DDBJ whole genome shotgun (WGS) entry which is preliminary data.</text>
</comment>
<keyword evidence="1" id="KW-0040">ANK repeat</keyword>
<name>A0AAP0RYN7_LIQFO</name>
<dbReference type="InterPro" id="IPR002110">
    <property type="entry name" value="Ankyrin_rpt"/>
</dbReference>
<dbReference type="PANTHER" id="PTHR24121">
    <property type="entry name" value="NO MECHANORECEPTOR POTENTIAL C, ISOFORM D-RELATED"/>
    <property type="match status" value="1"/>
</dbReference>
<dbReference type="PANTHER" id="PTHR24121:SF15">
    <property type="entry name" value="ANKYRIN REPEAT PROTEIN"/>
    <property type="match status" value="1"/>
</dbReference>
<gene>
    <name evidence="3" type="ORF">L1049_015311</name>
</gene>
<evidence type="ECO:0000256" key="2">
    <source>
        <dbReference type="SAM" id="Coils"/>
    </source>
</evidence>
<dbReference type="PROSITE" id="PS50297">
    <property type="entry name" value="ANK_REP_REGION"/>
    <property type="match status" value="1"/>
</dbReference>
<dbReference type="PROSITE" id="PS50088">
    <property type="entry name" value="ANK_REPEAT"/>
    <property type="match status" value="1"/>
</dbReference>
<feature type="repeat" description="ANK" evidence="1">
    <location>
        <begin position="41"/>
        <end position="63"/>
    </location>
</feature>
<dbReference type="Pfam" id="PF12796">
    <property type="entry name" value="Ank_2"/>
    <property type="match status" value="1"/>
</dbReference>
<dbReference type="EMBL" id="JBBPBK010000004">
    <property type="protein sequence ID" value="KAK9286904.1"/>
    <property type="molecule type" value="Genomic_DNA"/>
</dbReference>
<dbReference type="SUPFAM" id="SSF48403">
    <property type="entry name" value="Ankyrin repeat"/>
    <property type="match status" value="1"/>
</dbReference>
<keyword evidence="4" id="KW-1185">Reference proteome</keyword>
<reference evidence="3 4" key="1">
    <citation type="journal article" date="2024" name="Plant J.">
        <title>Genome sequences and population genomics reveal climatic adaptation and genomic divergence between two closely related sweetgum species.</title>
        <authorList>
            <person name="Xu W.Q."/>
            <person name="Ren C.Q."/>
            <person name="Zhang X.Y."/>
            <person name="Comes H.P."/>
            <person name="Liu X.H."/>
            <person name="Li Y.G."/>
            <person name="Kettle C.J."/>
            <person name="Jalonen R."/>
            <person name="Gaisberger H."/>
            <person name="Ma Y.Z."/>
            <person name="Qiu Y.X."/>
        </authorList>
    </citation>
    <scope>NUCLEOTIDE SEQUENCE [LARGE SCALE GENOMIC DNA]</scope>
    <source>
        <strain evidence="3">Hangzhou</strain>
    </source>
</reference>
<evidence type="ECO:0000313" key="3">
    <source>
        <dbReference type="EMBL" id="KAK9286904.1"/>
    </source>
</evidence>
<dbReference type="InterPro" id="IPR036770">
    <property type="entry name" value="Ankyrin_rpt-contain_sf"/>
</dbReference>
<accession>A0AAP0RYN7</accession>
<dbReference type="SMART" id="SM00248">
    <property type="entry name" value="ANK"/>
    <property type="match status" value="3"/>
</dbReference>
<evidence type="ECO:0000256" key="1">
    <source>
        <dbReference type="PROSITE-ProRule" id="PRU00023"/>
    </source>
</evidence>
<dbReference type="AlphaFoldDB" id="A0AAP0RYN7"/>
<protein>
    <submittedName>
        <fullName evidence="3">Uncharacterized protein</fullName>
    </submittedName>
</protein>
<dbReference type="Proteomes" id="UP001415857">
    <property type="component" value="Unassembled WGS sequence"/>
</dbReference>
<sequence>MANWQAFRKKMFDIAMEGDWDDFVKKYRENAAVRKAKITRSGDTALHMAVSRDQENVVEELVKVICEKKEEEEEETKEILRKKNNRGNTPLHVAASMGRVRMCMCIARVDPLLVGARNNDGETPFFLAALHGNKDAFLCLHNICGPENGESYSRKNNGDTILHCAIRRDNFGEHIYSCIST</sequence>